<dbReference type="Proteomes" id="UP000290407">
    <property type="component" value="Unassembled WGS sequence"/>
</dbReference>
<dbReference type="SUPFAM" id="SSF52833">
    <property type="entry name" value="Thioredoxin-like"/>
    <property type="match status" value="1"/>
</dbReference>
<dbReference type="InterPro" id="IPR025380">
    <property type="entry name" value="DUF4369"/>
</dbReference>
<gene>
    <name evidence="2" type="ORF">EQG79_09370</name>
</gene>
<evidence type="ECO:0000313" key="2">
    <source>
        <dbReference type="EMBL" id="RYC70070.1"/>
    </source>
</evidence>
<dbReference type="RefSeq" id="WP_129601298.1">
    <property type="nucleotide sequence ID" value="NZ_SBLB01000002.1"/>
</dbReference>
<protein>
    <recommendedName>
        <fullName evidence="1">DUF4369 domain-containing protein</fullName>
    </recommendedName>
</protein>
<dbReference type="Gene3D" id="3.40.30.10">
    <property type="entry name" value="Glutaredoxin"/>
    <property type="match status" value="1"/>
</dbReference>
<organism evidence="2 3">
    <name type="scientific">Spirosoma sordidisoli</name>
    <dbReference type="NCBI Taxonomy" id="2502893"/>
    <lineage>
        <taxon>Bacteria</taxon>
        <taxon>Pseudomonadati</taxon>
        <taxon>Bacteroidota</taxon>
        <taxon>Cytophagia</taxon>
        <taxon>Cytophagales</taxon>
        <taxon>Cytophagaceae</taxon>
        <taxon>Spirosoma</taxon>
    </lineage>
</organism>
<dbReference type="AlphaFoldDB" id="A0A4Q2UQY8"/>
<name>A0A4Q2UQY8_9BACT</name>
<feature type="domain" description="DUF4369" evidence="1">
    <location>
        <begin position="54"/>
        <end position="125"/>
    </location>
</feature>
<keyword evidence="3" id="KW-1185">Reference proteome</keyword>
<proteinExistence type="predicted"/>
<dbReference type="Pfam" id="PF14289">
    <property type="entry name" value="DUF4369"/>
    <property type="match status" value="1"/>
</dbReference>
<sequence length="363" mass="40989">MQQKDSIRIVVSLICFGMLFCVPTLGNAQRTSQVKCFLPAAWEGRETKLVVQPLYQNVIVNTAIVVNRQATFKVSTADLSSAYIWIEGNNEDVHFLIDSPQIDIAYDPTASIPIVISGSSNSEVWQQQRSLLDQLTEVSTTLPIDLSLLNAAGDSLFVYEKMADSLRRNYEIVIANMIKENSSSAASWYLFATHFSSLPYKTALELFGKLSAFRHYPSYEYIERNLLGKQTEGKLFNYSFSNLSGEHIAIPTLRKKLILIDFSSSHLISCLWRHVSLKKLYKQYQPLGFEILTISREFDKAMGQVALQKESLPWLTTMESTTVFEAFNVERIPDNLLLDATGTVIKRDLSIQDLTGILMTTLK</sequence>
<dbReference type="InterPro" id="IPR036249">
    <property type="entry name" value="Thioredoxin-like_sf"/>
</dbReference>
<evidence type="ECO:0000313" key="3">
    <source>
        <dbReference type="Proteomes" id="UP000290407"/>
    </source>
</evidence>
<evidence type="ECO:0000259" key="1">
    <source>
        <dbReference type="Pfam" id="PF14289"/>
    </source>
</evidence>
<dbReference type="EMBL" id="SBLB01000002">
    <property type="protein sequence ID" value="RYC70070.1"/>
    <property type="molecule type" value="Genomic_DNA"/>
</dbReference>
<accession>A0A4Q2UQY8</accession>
<reference evidence="2 3" key="1">
    <citation type="submission" date="2019-01" db="EMBL/GenBank/DDBJ databases">
        <title>Spirosoma flava sp. nov., a propanil-degrading bacterium isolated from herbicide-contaminated soil.</title>
        <authorList>
            <person name="Zhang L."/>
            <person name="Jiang J.-D."/>
        </authorList>
    </citation>
    <scope>NUCLEOTIDE SEQUENCE [LARGE SCALE GENOMIC DNA]</scope>
    <source>
        <strain evidence="2 3">TY50</strain>
    </source>
</reference>
<comment type="caution">
    <text evidence="2">The sequence shown here is derived from an EMBL/GenBank/DDBJ whole genome shotgun (WGS) entry which is preliminary data.</text>
</comment>